<dbReference type="NCBIfam" id="NF005503">
    <property type="entry name" value="PRK07118.1-2"/>
    <property type="match status" value="1"/>
</dbReference>
<sequence>MLIVYAVVVLGVLGLIFGMILDFASKKFAVEVDPKEAEVLEVLPGANCGGCGFPGCGGLAAAIAKGEAPVNGCPVGGAGVAEKVAAIMGVDAGSGEKLVANVRCKGTCEATKNKYEYSGIQDCRAAASLIGGPKGCSYGCLGLGTCVQVCKFDAIHVIDGVAVVDEEKCVNCGKCIDICPKGLIERKPANKAVTVQCKSNDFGKAVKENCSVGCIGCGICFKECPFDAIIFENKLAQIDYDKCKQCNKCAMKCPTKVIKPKERKKPAPKPAPKPAEAVAPKTEAKPAEVKEEAKTVEATDEKQGN</sequence>
<organism evidence="14 16">
    <name type="scientific">Peptostreptococcus anaerobius</name>
    <dbReference type="NCBI Taxonomy" id="1261"/>
    <lineage>
        <taxon>Bacteria</taxon>
        <taxon>Bacillati</taxon>
        <taxon>Bacillota</taxon>
        <taxon>Clostridia</taxon>
        <taxon>Peptostreptococcales</taxon>
        <taxon>Peptostreptococcaceae</taxon>
        <taxon>Peptostreptococcus</taxon>
    </lineage>
</organism>
<proteinExistence type="inferred from homology"/>
<dbReference type="PROSITE" id="PS51379">
    <property type="entry name" value="4FE4S_FER_2"/>
    <property type="match status" value="3"/>
</dbReference>
<dbReference type="PROSITE" id="PS00198">
    <property type="entry name" value="4FE4S_FER_1"/>
    <property type="match status" value="2"/>
</dbReference>
<dbReference type="STRING" id="1261.HMPREF3195_00399"/>
<comment type="subcellular location">
    <subcellularLocation>
        <location evidence="10">Cell membrane</location>
    </subcellularLocation>
</comment>
<evidence type="ECO:0000256" key="6">
    <source>
        <dbReference type="ARBA" id="ARBA00022982"/>
    </source>
</evidence>
<dbReference type="InterPro" id="IPR017900">
    <property type="entry name" value="4Fe4S_Fe_S_CS"/>
</dbReference>
<evidence type="ECO:0000256" key="10">
    <source>
        <dbReference type="HAMAP-Rule" id="MF_00463"/>
    </source>
</evidence>
<dbReference type="EMBL" id="LSQZ01000014">
    <property type="protein sequence ID" value="KXI14068.1"/>
    <property type="molecule type" value="Genomic_DNA"/>
</dbReference>
<dbReference type="AlphaFoldDB" id="A0A135YXD3"/>
<feature type="binding site" evidence="10">
    <location>
        <position position="136"/>
    </location>
    <ligand>
        <name>[4Fe-4S] cluster</name>
        <dbReference type="ChEBI" id="CHEBI:49883"/>
        <label>2</label>
    </ligand>
</feature>
<reference evidence="14 16" key="1">
    <citation type="submission" date="2016-02" db="EMBL/GenBank/DDBJ databases">
        <authorList>
            <person name="Wen L."/>
            <person name="He K."/>
            <person name="Yang H."/>
        </authorList>
    </citation>
    <scope>NUCLEOTIDE SEQUENCE [LARGE SCALE GENOMIC DNA]</scope>
    <source>
        <strain evidence="14 16">MJR8628A</strain>
    </source>
</reference>
<feature type="region of interest" description="Hydrophobic" evidence="10">
    <location>
        <begin position="1"/>
        <end position="25"/>
    </location>
</feature>
<evidence type="ECO:0000256" key="5">
    <source>
        <dbReference type="ARBA" id="ARBA00022967"/>
    </source>
</evidence>
<dbReference type="CDD" id="cd10549">
    <property type="entry name" value="MtMvhB_like"/>
    <property type="match status" value="1"/>
</dbReference>
<feature type="binding site" evidence="10">
    <location>
        <position position="56"/>
    </location>
    <ligand>
        <name>[4Fe-4S] cluster</name>
        <dbReference type="ChEBI" id="CHEBI:49883"/>
        <label>1</label>
    </ligand>
</feature>
<dbReference type="PROSITE" id="PS51656">
    <property type="entry name" value="4FE4S"/>
    <property type="match status" value="1"/>
</dbReference>
<evidence type="ECO:0000313" key="15">
    <source>
        <dbReference type="EMBL" id="SUB60672.1"/>
    </source>
</evidence>
<feature type="binding site" evidence="10">
    <location>
        <position position="73"/>
    </location>
    <ligand>
        <name>[4Fe-4S] cluster</name>
        <dbReference type="ChEBI" id="CHEBI:49883"/>
        <label>1</label>
    </ligand>
</feature>
<comment type="subunit">
    <text evidence="10">The complex is composed of six subunits: RnfA, RnfB, RnfC, RnfD, RnfE and RnfG.</text>
</comment>
<evidence type="ECO:0000256" key="1">
    <source>
        <dbReference type="ARBA" id="ARBA00022448"/>
    </source>
</evidence>
<evidence type="ECO:0000256" key="7">
    <source>
        <dbReference type="ARBA" id="ARBA00023004"/>
    </source>
</evidence>
<dbReference type="RefSeq" id="WP_019595463.1">
    <property type="nucleotide sequence ID" value="NZ_CAXUJS010000044.1"/>
</dbReference>
<evidence type="ECO:0000313" key="14">
    <source>
        <dbReference type="EMBL" id="KXI14068.1"/>
    </source>
</evidence>
<feature type="binding site" evidence="10">
    <location>
        <position position="140"/>
    </location>
    <ligand>
        <name>[4Fe-4S] cluster</name>
        <dbReference type="ChEBI" id="CHEBI:49883"/>
        <label>2</label>
    </ligand>
</feature>
<dbReference type="Proteomes" id="UP000255101">
    <property type="component" value="Unassembled WGS sequence"/>
</dbReference>
<feature type="domain" description="4Fe-4S ferredoxin-type" evidence="12">
    <location>
        <begin position="204"/>
        <end position="233"/>
    </location>
</feature>
<feature type="compositionally biased region" description="Basic and acidic residues" evidence="11">
    <location>
        <begin position="282"/>
        <end position="305"/>
    </location>
</feature>
<keyword evidence="3 10" id="KW-0479">Metal-binding</keyword>
<evidence type="ECO:0000256" key="11">
    <source>
        <dbReference type="SAM" id="MobiDB-lite"/>
    </source>
</evidence>
<comment type="similarity">
    <text evidence="10">Belongs to the 4Fe4S bacterial-type ferredoxin family. RnfB subfamily.</text>
</comment>
<reference evidence="15 17" key="2">
    <citation type="submission" date="2018-06" db="EMBL/GenBank/DDBJ databases">
        <authorList>
            <consortium name="Pathogen Informatics"/>
            <person name="Doyle S."/>
        </authorList>
    </citation>
    <scope>NUCLEOTIDE SEQUENCE [LARGE SCALE GENOMIC DNA]</scope>
    <source>
        <strain evidence="15 17">NCTC11460</strain>
    </source>
</reference>
<feature type="domain" description="4Fe-4S ferredoxin-type" evidence="12">
    <location>
        <begin position="234"/>
        <end position="263"/>
    </location>
</feature>
<dbReference type="InterPro" id="IPR010207">
    <property type="entry name" value="Elect_transpt_cplx_RnfB/RsxB"/>
</dbReference>
<dbReference type="GO" id="GO:0009055">
    <property type="term" value="F:electron transfer activity"/>
    <property type="evidence" value="ECO:0007669"/>
    <property type="project" value="InterPro"/>
</dbReference>
<dbReference type="InterPro" id="IPR017896">
    <property type="entry name" value="4Fe4S_Fe-S-bd"/>
</dbReference>
<evidence type="ECO:0000256" key="4">
    <source>
        <dbReference type="ARBA" id="ARBA00022737"/>
    </source>
</evidence>
<keyword evidence="8 10" id="KW-0411">Iron-sulfur</keyword>
<keyword evidence="10" id="KW-1003">Cell membrane</keyword>
<dbReference type="EMBL" id="UGTB01000004">
    <property type="protein sequence ID" value="SUB60672.1"/>
    <property type="molecule type" value="Genomic_DNA"/>
</dbReference>
<evidence type="ECO:0000256" key="3">
    <source>
        <dbReference type="ARBA" id="ARBA00022723"/>
    </source>
</evidence>
<dbReference type="Gene3D" id="3.30.70.20">
    <property type="match status" value="2"/>
</dbReference>
<keyword evidence="2 10" id="KW-0004">4Fe-4S</keyword>
<dbReference type="Pfam" id="PF12838">
    <property type="entry name" value="Fer4_7"/>
    <property type="match status" value="1"/>
</dbReference>
<dbReference type="InterPro" id="IPR007202">
    <property type="entry name" value="4Fe-4S_dom"/>
</dbReference>
<evidence type="ECO:0000259" key="12">
    <source>
        <dbReference type="PROSITE" id="PS51379"/>
    </source>
</evidence>
<gene>
    <name evidence="10 15" type="primary">rnfB</name>
    <name evidence="14" type="ORF">HMPREF3195_00399</name>
    <name evidence="15" type="ORF">NCTC11460_00581</name>
</gene>
<feature type="binding site" evidence="10">
    <location>
        <position position="175"/>
    </location>
    <ligand>
        <name>[4Fe-4S] cluster</name>
        <dbReference type="ChEBI" id="CHEBI:49883"/>
        <label>3</label>
    </ligand>
</feature>
<feature type="domain" description="4Fe-4S ferredoxin-type" evidence="12">
    <location>
        <begin position="160"/>
        <end position="189"/>
    </location>
</feature>
<feature type="binding site" evidence="10">
    <location>
        <position position="146"/>
    </location>
    <ligand>
        <name>[4Fe-4S] cluster</name>
        <dbReference type="ChEBI" id="CHEBI:49883"/>
        <label>2</label>
    </ligand>
</feature>
<feature type="binding site" evidence="10">
    <location>
        <position position="169"/>
    </location>
    <ligand>
        <name>[4Fe-4S] cluster</name>
        <dbReference type="ChEBI" id="CHEBI:49883"/>
        <label>3</label>
    </ligand>
</feature>
<dbReference type="eggNOG" id="COG2878">
    <property type="taxonomic scope" value="Bacteria"/>
</dbReference>
<dbReference type="Gene3D" id="1.10.15.40">
    <property type="entry name" value="Electron transport complex subunit B, putative Fe-S cluster"/>
    <property type="match status" value="1"/>
</dbReference>
<feature type="binding site" evidence="10">
    <location>
        <position position="51"/>
    </location>
    <ligand>
        <name>[4Fe-4S] cluster</name>
        <dbReference type="ChEBI" id="CHEBI:49883"/>
        <label>1</label>
    </ligand>
</feature>
<keyword evidence="6 10" id="KW-0249">Electron transport</keyword>
<evidence type="ECO:0000259" key="13">
    <source>
        <dbReference type="PROSITE" id="PS51656"/>
    </source>
</evidence>
<accession>A0A135YXD3</accession>
<keyword evidence="1 10" id="KW-0813">Transport</keyword>
<dbReference type="Proteomes" id="UP000070326">
    <property type="component" value="Unassembled WGS sequence"/>
</dbReference>
<dbReference type="HAMAP" id="MF_00463">
    <property type="entry name" value="RsxB_RnfB"/>
    <property type="match status" value="1"/>
</dbReference>
<feature type="region of interest" description="Disordered" evidence="11">
    <location>
        <begin position="260"/>
        <end position="305"/>
    </location>
</feature>
<dbReference type="GO" id="GO:0051539">
    <property type="term" value="F:4 iron, 4 sulfur cluster binding"/>
    <property type="evidence" value="ECO:0007669"/>
    <property type="project" value="UniProtKB-UniRule"/>
</dbReference>
<dbReference type="GO" id="GO:0005886">
    <property type="term" value="C:plasma membrane"/>
    <property type="evidence" value="ECO:0007669"/>
    <property type="project" value="UniProtKB-SubCell"/>
</dbReference>
<keyword evidence="4 10" id="KW-0677">Repeat</keyword>
<feature type="domain" description="4Fe-4S" evidence="13">
    <location>
        <begin position="31"/>
        <end position="90"/>
    </location>
</feature>
<dbReference type="PANTHER" id="PTHR43560:SF1">
    <property type="entry name" value="ION-TRANSLOCATING OXIDOREDUCTASE COMPLEX SUBUNIT B"/>
    <property type="match status" value="1"/>
</dbReference>
<dbReference type="SUPFAM" id="SSF54862">
    <property type="entry name" value="4Fe-4S ferredoxins"/>
    <property type="match status" value="2"/>
</dbReference>
<protein>
    <recommendedName>
        <fullName evidence="10">Ion-translocating oxidoreductase complex subunit B</fullName>
        <ecNumber evidence="10">7.-.-.-</ecNumber>
    </recommendedName>
    <alternativeName>
        <fullName evidence="10">Rnf electron transport complex subunit B</fullName>
    </alternativeName>
</protein>
<evidence type="ECO:0000256" key="9">
    <source>
        <dbReference type="ARBA" id="ARBA00023136"/>
    </source>
</evidence>
<evidence type="ECO:0000313" key="17">
    <source>
        <dbReference type="Proteomes" id="UP000255101"/>
    </source>
</evidence>
<feature type="binding site" evidence="10">
    <location>
        <position position="172"/>
    </location>
    <ligand>
        <name>[4Fe-4S] cluster</name>
        <dbReference type="ChEBI" id="CHEBI:49883"/>
        <label>3</label>
    </ligand>
</feature>
<comment type="cofactor">
    <cofactor evidence="10">
        <name>[4Fe-4S] cluster</name>
        <dbReference type="ChEBI" id="CHEBI:49883"/>
    </cofactor>
    <text evidence="10">Binds 3 [4Fe-4S] clusters.</text>
</comment>
<evidence type="ECO:0000313" key="16">
    <source>
        <dbReference type="Proteomes" id="UP000070326"/>
    </source>
</evidence>
<dbReference type="InterPro" id="IPR050395">
    <property type="entry name" value="4Fe4S_Ferredoxin_RnfB"/>
</dbReference>
<dbReference type="NCBIfam" id="TIGR01944">
    <property type="entry name" value="rnfB"/>
    <property type="match status" value="1"/>
</dbReference>
<dbReference type="Pfam" id="PF04060">
    <property type="entry name" value="FeS"/>
    <property type="match status" value="1"/>
</dbReference>
<keyword evidence="7 10" id="KW-0408">Iron</keyword>
<comment type="caution">
    <text evidence="10">Lacks conserved residue(s) required for the propagation of feature annotation.</text>
</comment>
<dbReference type="eggNOG" id="COG1148">
    <property type="taxonomic scope" value="Bacteria"/>
</dbReference>
<dbReference type="GO" id="GO:0046872">
    <property type="term" value="F:metal ion binding"/>
    <property type="evidence" value="ECO:0007669"/>
    <property type="project" value="UniProtKB-KW"/>
</dbReference>
<feature type="binding site" evidence="10">
    <location>
        <position position="179"/>
    </location>
    <ligand>
        <name>[4Fe-4S] cluster</name>
        <dbReference type="ChEBI" id="CHEBI:49883"/>
        <label>2</label>
    </ligand>
</feature>
<evidence type="ECO:0000256" key="8">
    <source>
        <dbReference type="ARBA" id="ARBA00023014"/>
    </source>
</evidence>
<feature type="binding site" evidence="10">
    <location>
        <position position="150"/>
    </location>
    <ligand>
        <name>[4Fe-4S] cluster</name>
        <dbReference type="ChEBI" id="CHEBI:49883"/>
        <label>3</label>
    </ligand>
</feature>
<dbReference type="GO" id="GO:0022900">
    <property type="term" value="P:electron transport chain"/>
    <property type="evidence" value="ECO:0007669"/>
    <property type="project" value="UniProtKB-UniRule"/>
</dbReference>
<dbReference type="EC" id="7.-.-.-" evidence="10"/>
<feature type="binding site" evidence="10">
    <location>
        <position position="48"/>
    </location>
    <ligand>
        <name>[4Fe-4S] cluster</name>
        <dbReference type="ChEBI" id="CHEBI:49883"/>
        <label>1</label>
    </ligand>
</feature>
<name>A0A135YXD3_9FIRM</name>
<keyword evidence="9 10" id="KW-0472">Membrane</keyword>
<dbReference type="PATRIC" id="fig|1261.5.peg.405"/>
<evidence type="ECO:0000256" key="2">
    <source>
        <dbReference type="ARBA" id="ARBA00022485"/>
    </source>
</evidence>
<dbReference type="PANTHER" id="PTHR43560">
    <property type="entry name" value="ION-TRANSLOCATING OXIDOREDUCTASE COMPLEX SUBUNIT B"/>
    <property type="match status" value="1"/>
</dbReference>
<dbReference type="Pfam" id="PF00037">
    <property type="entry name" value="Fer4"/>
    <property type="match status" value="1"/>
</dbReference>
<comment type="function">
    <text evidence="10">Part of a membrane-bound complex that couples electron transfer with translocation of ions across the membrane.</text>
</comment>
<keyword evidence="5 10" id="KW-1278">Translocase</keyword>